<comment type="caution">
    <text evidence="4">The sequence shown here is derived from an EMBL/GenBank/DDBJ whole genome shotgun (WGS) entry which is preliminary data.</text>
</comment>
<dbReference type="GO" id="GO:0004867">
    <property type="term" value="F:serine-type endopeptidase inhibitor activity"/>
    <property type="evidence" value="ECO:0007669"/>
    <property type="project" value="InterPro"/>
</dbReference>
<dbReference type="InterPro" id="IPR042185">
    <property type="entry name" value="Serpin_sf_2"/>
</dbReference>
<protein>
    <submittedName>
        <fullName evidence="4">Serpin family protein</fullName>
    </submittedName>
</protein>
<name>A0AA90N6J5_9ACTN</name>
<dbReference type="Pfam" id="PF00079">
    <property type="entry name" value="Serpin"/>
    <property type="match status" value="1"/>
</dbReference>
<dbReference type="InterPro" id="IPR042178">
    <property type="entry name" value="Serpin_sf_1"/>
</dbReference>
<keyword evidence="2" id="KW-0732">Signal</keyword>
<feature type="chain" id="PRO_5041670639" evidence="2">
    <location>
        <begin position="23"/>
        <end position="422"/>
    </location>
</feature>
<evidence type="ECO:0000256" key="1">
    <source>
        <dbReference type="RuleBase" id="RU000411"/>
    </source>
</evidence>
<dbReference type="PROSITE" id="PS51257">
    <property type="entry name" value="PROKAR_LIPOPROTEIN"/>
    <property type="match status" value="1"/>
</dbReference>
<dbReference type="Gene3D" id="2.30.39.10">
    <property type="entry name" value="Alpha-1-antitrypsin, domain 1"/>
    <property type="match status" value="1"/>
</dbReference>
<organism evidence="4 5">
    <name type="scientific">Tsukamurella strandjordii</name>
    <dbReference type="NCBI Taxonomy" id="147577"/>
    <lineage>
        <taxon>Bacteria</taxon>
        <taxon>Bacillati</taxon>
        <taxon>Actinomycetota</taxon>
        <taxon>Actinomycetes</taxon>
        <taxon>Mycobacteriales</taxon>
        <taxon>Tsukamurellaceae</taxon>
        <taxon>Tsukamurella</taxon>
    </lineage>
</organism>
<dbReference type="PANTHER" id="PTHR11461:SF211">
    <property type="entry name" value="GH10112P-RELATED"/>
    <property type="match status" value="1"/>
</dbReference>
<sequence>MQIRRAAIALLAAGTLTACSGAQPEPGPLALDRSTAAFNQVGIDDARTDVAALVDAATRIGARLAEPDPRASATAVSPWSALSLLGMLRAGADGATAAQLDAAGLGAARDLPRAMAALTGQTAQWAGDPGTVPAGSPPAAPLFQSQVALLAAKEPAVRESYLEALATNYGTGVYPVDFDRGVGAPLGEWVAVNTGSTLTSSPLRTDHDTRLAAATTAYLAVAWRYPFDAANTRPRPFTPVDGGVVEPPTMRGTVPARVAGGDGFTALQLDYGVGTLALQILLPNPGVPLADVTAESRFTAARLALAAAPVAAHEVSLPKWRSTSWTGLAEPLRALGVTGVLPGGHGLTGIADGAPTLTDARAAAVLTVGEKGTASDSAAASAALDPPPGPAPFVADRAFAYAVVDTATGLSLLMGTVNRPGS</sequence>
<dbReference type="AlphaFoldDB" id="A0AA90N6J5"/>
<feature type="domain" description="Serpin" evidence="3">
    <location>
        <begin position="58"/>
        <end position="420"/>
    </location>
</feature>
<dbReference type="Proteomes" id="UP001178281">
    <property type="component" value="Unassembled WGS sequence"/>
</dbReference>
<comment type="similarity">
    <text evidence="1">Belongs to the serpin family.</text>
</comment>
<dbReference type="InterPro" id="IPR023796">
    <property type="entry name" value="Serpin_dom"/>
</dbReference>
<reference evidence="4" key="1">
    <citation type="submission" date="2023-08" db="EMBL/GenBank/DDBJ databases">
        <title>The draft genome of Tsukamurella strandjordii strain 050030.</title>
        <authorList>
            <person name="Zhao F."/>
            <person name="Feng Y."/>
            <person name="Zong Z."/>
        </authorList>
    </citation>
    <scope>NUCLEOTIDE SEQUENCE</scope>
    <source>
        <strain evidence="4">050030</strain>
    </source>
</reference>
<evidence type="ECO:0000259" key="3">
    <source>
        <dbReference type="SMART" id="SM00093"/>
    </source>
</evidence>
<evidence type="ECO:0000256" key="2">
    <source>
        <dbReference type="SAM" id="SignalP"/>
    </source>
</evidence>
<evidence type="ECO:0000313" key="4">
    <source>
        <dbReference type="EMBL" id="MDP0396512.1"/>
    </source>
</evidence>
<accession>A0AA90N6J5</accession>
<gene>
    <name evidence="4" type="ORF">Q7X28_01100</name>
</gene>
<keyword evidence="5" id="KW-1185">Reference proteome</keyword>
<dbReference type="PANTHER" id="PTHR11461">
    <property type="entry name" value="SERINE PROTEASE INHIBITOR, SERPIN"/>
    <property type="match status" value="1"/>
</dbReference>
<dbReference type="GO" id="GO:0005615">
    <property type="term" value="C:extracellular space"/>
    <property type="evidence" value="ECO:0007669"/>
    <property type="project" value="InterPro"/>
</dbReference>
<dbReference type="InterPro" id="IPR000215">
    <property type="entry name" value="Serpin_fam"/>
</dbReference>
<dbReference type="Gene3D" id="3.30.497.10">
    <property type="entry name" value="Antithrombin, subunit I, domain 2"/>
    <property type="match status" value="1"/>
</dbReference>
<dbReference type="RefSeq" id="WP_305110021.1">
    <property type="nucleotide sequence ID" value="NZ_BAAAII010000002.1"/>
</dbReference>
<proteinExistence type="inferred from homology"/>
<dbReference type="SMART" id="SM00093">
    <property type="entry name" value="SERPIN"/>
    <property type="match status" value="1"/>
</dbReference>
<dbReference type="SUPFAM" id="SSF56574">
    <property type="entry name" value="Serpins"/>
    <property type="match status" value="1"/>
</dbReference>
<feature type="signal peptide" evidence="2">
    <location>
        <begin position="1"/>
        <end position="22"/>
    </location>
</feature>
<evidence type="ECO:0000313" key="5">
    <source>
        <dbReference type="Proteomes" id="UP001178281"/>
    </source>
</evidence>
<dbReference type="EMBL" id="JAUTIX010000001">
    <property type="protein sequence ID" value="MDP0396512.1"/>
    <property type="molecule type" value="Genomic_DNA"/>
</dbReference>
<dbReference type="InterPro" id="IPR036186">
    <property type="entry name" value="Serpin_sf"/>
</dbReference>